<protein>
    <submittedName>
        <fullName evidence="4">Outer membrane OprD family porin</fullName>
    </submittedName>
</protein>
<sequence length="446" mass="51337">MRHLLYLILITPFLVLSQESDSLQNGGKLTGQWRTYYMNTFNKGDLKDFSALATGGKIKYQYNFNSRFALGAALYNSTNLGLQDLTIPDETTGKLSRYEEGLFNRLDLANDAVVVLGELYGTYSTQNHHIRLGRMKIKSPLVNPQDGRMIPTFVQGAWYKYTTGSGNEFQVGVLNQIAPRSTGEFFKIGESIGTYPEGRNDTGLGNQYFNNTDSDYILLLNTNLRLTEKLKVRMWNYFVDNISNSFYMNPSLEFDQNTSMEMEWLHQNRVGDGGNAIDSLRYFDQNSSDLIGIRFNYKWERSSASLSYNRVLPHGQFISPREWGREFLFSFQKRERTEGSADNHALVFYYNTVIPLVQEQAEVSTILSLGRHWKPSVQDPIKNKYAVPDYTHINLDLFFNFKGLKNLKPELLLTAKLANGEFPDNPNFYLNKTDLFHFDLILNYNF</sequence>
<accession>A0A4R6TLM2</accession>
<dbReference type="GO" id="GO:0016020">
    <property type="term" value="C:membrane"/>
    <property type="evidence" value="ECO:0007669"/>
    <property type="project" value="InterPro"/>
</dbReference>
<reference evidence="4 5" key="1">
    <citation type="submission" date="2019-03" db="EMBL/GenBank/DDBJ databases">
        <title>Genomic Encyclopedia of Archaeal and Bacterial Type Strains, Phase II (KMG-II): from individual species to whole genera.</title>
        <authorList>
            <person name="Goeker M."/>
        </authorList>
    </citation>
    <scope>NUCLEOTIDE SEQUENCE [LARGE SCALE GENOMIC DNA]</scope>
    <source>
        <strain evidence="4 5">DSM 18435</strain>
    </source>
</reference>
<organism evidence="4 5">
    <name type="scientific">Zeaxanthinibacter enoshimensis</name>
    <dbReference type="NCBI Taxonomy" id="392009"/>
    <lineage>
        <taxon>Bacteria</taxon>
        <taxon>Pseudomonadati</taxon>
        <taxon>Bacteroidota</taxon>
        <taxon>Flavobacteriia</taxon>
        <taxon>Flavobacteriales</taxon>
        <taxon>Flavobacteriaceae</taxon>
        <taxon>Zeaxanthinibacter</taxon>
    </lineage>
</organism>
<dbReference type="EMBL" id="SNYI01000001">
    <property type="protein sequence ID" value="TDQ32362.1"/>
    <property type="molecule type" value="Genomic_DNA"/>
</dbReference>
<dbReference type="Pfam" id="PF03573">
    <property type="entry name" value="OprD"/>
    <property type="match status" value="1"/>
</dbReference>
<comment type="similarity">
    <text evidence="1">Belongs to the outer membrane porin (Opr) (TC 1.B.25) family.</text>
</comment>
<proteinExistence type="inferred from homology"/>
<dbReference type="OrthoDB" id="862900at2"/>
<dbReference type="InterPro" id="IPR005318">
    <property type="entry name" value="OM_porin_bac"/>
</dbReference>
<keyword evidence="3" id="KW-0732">Signal</keyword>
<evidence type="ECO:0000313" key="4">
    <source>
        <dbReference type="EMBL" id="TDQ32362.1"/>
    </source>
</evidence>
<evidence type="ECO:0000313" key="5">
    <source>
        <dbReference type="Proteomes" id="UP000295468"/>
    </source>
</evidence>
<evidence type="ECO:0000256" key="1">
    <source>
        <dbReference type="ARBA" id="ARBA00009075"/>
    </source>
</evidence>
<dbReference type="Proteomes" id="UP000295468">
    <property type="component" value="Unassembled WGS sequence"/>
</dbReference>
<dbReference type="InterPro" id="IPR023614">
    <property type="entry name" value="Porin_dom_sf"/>
</dbReference>
<dbReference type="RefSeq" id="WP_133642434.1">
    <property type="nucleotide sequence ID" value="NZ_SNYI01000001.1"/>
</dbReference>
<evidence type="ECO:0000256" key="3">
    <source>
        <dbReference type="ARBA" id="ARBA00022729"/>
    </source>
</evidence>
<name>A0A4R6TLM2_9FLAO</name>
<keyword evidence="5" id="KW-1185">Reference proteome</keyword>
<comment type="caution">
    <text evidence="4">The sequence shown here is derived from an EMBL/GenBank/DDBJ whole genome shotgun (WGS) entry which is preliminary data.</text>
</comment>
<gene>
    <name evidence="4" type="ORF">CLV82_0188</name>
</gene>
<dbReference type="AlphaFoldDB" id="A0A4R6TLM2"/>
<evidence type="ECO:0000256" key="2">
    <source>
        <dbReference type="ARBA" id="ARBA00022448"/>
    </source>
</evidence>
<dbReference type="Gene3D" id="2.40.160.10">
    <property type="entry name" value="Porin"/>
    <property type="match status" value="1"/>
</dbReference>
<keyword evidence="2" id="KW-0813">Transport</keyword>